<protein>
    <submittedName>
        <fullName evidence="1">Uncharacterized protein</fullName>
    </submittedName>
</protein>
<evidence type="ECO:0000313" key="1">
    <source>
        <dbReference type="EMBL" id="MPN33408.1"/>
    </source>
</evidence>
<dbReference type="AlphaFoldDB" id="A0A645H301"/>
<gene>
    <name evidence="1" type="ORF">SDC9_180895</name>
</gene>
<proteinExistence type="predicted"/>
<dbReference type="EMBL" id="VSSQ01085909">
    <property type="protein sequence ID" value="MPN33408.1"/>
    <property type="molecule type" value="Genomic_DNA"/>
</dbReference>
<sequence length="57" mass="6595">MIEKMDSHIILSKKVKKRTVGFQRAKDKEIAYTLNGNIPWLTIALTTILDLCDWGEF</sequence>
<reference evidence="1" key="1">
    <citation type="submission" date="2019-08" db="EMBL/GenBank/DDBJ databases">
        <authorList>
            <person name="Kucharzyk K."/>
            <person name="Murdoch R.W."/>
            <person name="Higgins S."/>
            <person name="Loffler F."/>
        </authorList>
    </citation>
    <scope>NUCLEOTIDE SEQUENCE</scope>
</reference>
<accession>A0A645H301</accession>
<comment type="caution">
    <text evidence="1">The sequence shown here is derived from an EMBL/GenBank/DDBJ whole genome shotgun (WGS) entry which is preliminary data.</text>
</comment>
<name>A0A645H301_9ZZZZ</name>
<organism evidence="1">
    <name type="scientific">bioreactor metagenome</name>
    <dbReference type="NCBI Taxonomy" id="1076179"/>
    <lineage>
        <taxon>unclassified sequences</taxon>
        <taxon>metagenomes</taxon>
        <taxon>ecological metagenomes</taxon>
    </lineage>
</organism>